<proteinExistence type="predicted"/>
<feature type="compositionally biased region" description="Polar residues" evidence="1">
    <location>
        <begin position="501"/>
        <end position="511"/>
    </location>
</feature>
<feature type="compositionally biased region" description="Basic and acidic residues" evidence="1">
    <location>
        <begin position="355"/>
        <end position="365"/>
    </location>
</feature>
<feature type="compositionally biased region" description="Polar residues" evidence="1">
    <location>
        <begin position="68"/>
        <end position="80"/>
    </location>
</feature>
<organism evidence="3 4">
    <name type="scientific">Venturia inaequalis</name>
    <name type="common">Apple scab fungus</name>
    <dbReference type="NCBI Taxonomy" id="5025"/>
    <lineage>
        <taxon>Eukaryota</taxon>
        <taxon>Fungi</taxon>
        <taxon>Dikarya</taxon>
        <taxon>Ascomycota</taxon>
        <taxon>Pezizomycotina</taxon>
        <taxon>Dothideomycetes</taxon>
        <taxon>Pleosporomycetidae</taxon>
        <taxon>Venturiales</taxon>
        <taxon>Venturiaceae</taxon>
        <taxon>Venturia</taxon>
    </lineage>
</organism>
<dbReference type="Proteomes" id="UP000490939">
    <property type="component" value="Unassembled WGS sequence"/>
</dbReference>
<evidence type="ECO:0000313" key="3">
    <source>
        <dbReference type="EMBL" id="KAE9981346.1"/>
    </source>
</evidence>
<feature type="compositionally biased region" description="Polar residues" evidence="1">
    <location>
        <begin position="217"/>
        <end position="228"/>
    </location>
</feature>
<feature type="compositionally biased region" description="Basic and acidic residues" evidence="1">
    <location>
        <begin position="487"/>
        <end position="500"/>
    </location>
</feature>
<feature type="region of interest" description="Disordered" evidence="1">
    <location>
        <begin position="54"/>
        <end position="255"/>
    </location>
</feature>
<name>A0A8H3V3A2_VENIN</name>
<dbReference type="Proteomes" id="UP000433883">
    <property type="component" value="Unassembled WGS sequence"/>
</dbReference>
<dbReference type="EMBL" id="WNWQ01000095">
    <property type="protein sequence ID" value="KAE9979315.1"/>
    <property type="molecule type" value="Genomic_DNA"/>
</dbReference>
<dbReference type="EMBL" id="WNWR01000365">
    <property type="protein sequence ID" value="KAE9981346.1"/>
    <property type="molecule type" value="Genomic_DNA"/>
</dbReference>
<accession>A0A8H3V3A2</accession>
<feature type="region of interest" description="Disordered" evidence="1">
    <location>
        <begin position="274"/>
        <end position="369"/>
    </location>
</feature>
<protein>
    <submittedName>
        <fullName evidence="3">Uncharacterized protein</fullName>
    </submittedName>
</protein>
<evidence type="ECO:0000313" key="4">
    <source>
        <dbReference type="Proteomes" id="UP000490939"/>
    </source>
</evidence>
<evidence type="ECO:0000313" key="2">
    <source>
        <dbReference type="EMBL" id="KAE9979315.1"/>
    </source>
</evidence>
<feature type="region of interest" description="Disordered" evidence="1">
    <location>
        <begin position="15"/>
        <end position="37"/>
    </location>
</feature>
<feature type="region of interest" description="Disordered" evidence="1">
    <location>
        <begin position="487"/>
        <end position="534"/>
    </location>
</feature>
<comment type="caution">
    <text evidence="3">The sequence shown here is derived from an EMBL/GenBank/DDBJ whole genome shotgun (WGS) entry which is preliminary data.</text>
</comment>
<evidence type="ECO:0000256" key="1">
    <source>
        <dbReference type="SAM" id="MobiDB-lite"/>
    </source>
</evidence>
<feature type="region of interest" description="Disordered" evidence="1">
    <location>
        <begin position="395"/>
        <end position="428"/>
    </location>
</feature>
<feature type="compositionally biased region" description="Polar residues" evidence="1">
    <location>
        <begin position="166"/>
        <end position="176"/>
    </location>
</feature>
<sequence>MLNYHAVRAKWETQTQRRDCQSRQHLVPRPPVTVNKENKPNRLASLAMFNKSLTSLRPKGFRNRHPSGGNQEASQSTMTLAPSHRDSYNPAAPPSSPFTVLRARPSNSQGSPAPAPLTRSSTTSYLPVPTKPATTSPNKALVQSRTISLFRSRIPTPPGRQPTYLHRSTTQPTLSGGVTPRKASEMPRPNPTKRFGVSKWSFADDTRPLLQPIDPSSLPTPDTTLRTPSVSSSSSGGGSRQQLSIPRRVDSLPPQYRGKENMRHVIQCHTLLQPVQPEPLSPKNGILAEPGPSSLPTFFNTPRSTPPLESKQKTPQSRPESAMQPGVLNASESTPLLRRKQESPQTPSPPSPELSRAEPTGDPRKVHNTMPNAYWAGRFCGLNDKIMNSVFDSEAKAPDHFSPTSFTSYDSDASGRRPDGRKRTVAPPGSAAQALHVLQLLESMCTSDQARISLLKFRNVYADNHSMPILKVEVPKLSIQMFKNMAEEAKKKQKEEEAANRKTSGSSTDSNGGKKITFMDRLRGRKSRMSGGKS</sequence>
<dbReference type="AlphaFoldDB" id="A0A8H3V3A2"/>
<feature type="compositionally biased region" description="Polar residues" evidence="1">
    <location>
        <begin position="402"/>
        <end position="411"/>
    </location>
</feature>
<reference evidence="3 4" key="1">
    <citation type="submission" date="2019-07" db="EMBL/GenBank/DDBJ databases">
        <title>Venturia inaequalis Genome Resource.</title>
        <authorList>
            <person name="Lichtner F.J."/>
        </authorList>
    </citation>
    <scope>NUCLEOTIDE SEQUENCE [LARGE SCALE GENOMIC DNA]</scope>
    <source>
        <strain evidence="2">Bline_iso_100314</strain>
        <strain evidence="3 4">DMI_063113</strain>
    </source>
</reference>
<feature type="compositionally biased region" description="Polar residues" evidence="1">
    <location>
        <begin position="294"/>
        <end position="303"/>
    </location>
</feature>
<feature type="compositionally biased region" description="Basic and acidic residues" evidence="1">
    <location>
        <begin position="413"/>
        <end position="422"/>
    </location>
</feature>
<keyword evidence="4" id="KW-1185">Reference proteome</keyword>
<feature type="compositionally biased region" description="Polar residues" evidence="1">
    <location>
        <begin position="132"/>
        <end position="149"/>
    </location>
</feature>
<gene>
    <name evidence="2" type="ORF">BLS_009944</name>
    <name evidence="3" type="ORF">EG327_006251</name>
</gene>